<evidence type="ECO:0000313" key="1">
    <source>
        <dbReference type="EMBL" id="KAK1769649.1"/>
    </source>
</evidence>
<name>A0AAJ0FP28_9PEZI</name>
<accession>A0AAJ0FP28</accession>
<dbReference type="GeneID" id="85315438"/>
<dbReference type="RefSeq" id="XP_060285862.1">
    <property type="nucleotide sequence ID" value="XM_060432251.1"/>
</dbReference>
<dbReference type="Proteomes" id="UP001244011">
    <property type="component" value="Unassembled WGS sequence"/>
</dbReference>
<dbReference type="AlphaFoldDB" id="A0AAJ0FP28"/>
<dbReference type="EMBL" id="MU839002">
    <property type="protein sequence ID" value="KAK1769649.1"/>
    <property type="molecule type" value="Genomic_DNA"/>
</dbReference>
<organism evidence="1 2">
    <name type="scientific">Phialemonium atrogriseum</name>
    <dbReference type="NCBI Taxonomy" id="1093897"/>
    <lineage>
        <taxon>Eukaryota</taxon>
        <taxon>Fungi</taxon>
        <taxon>Dikarya</taxon>
        <taxon>Ascomycota</taxon>
        <taxon>Pezizomycotina</taxon>
        <taxon>Sordariomycetes</taxon>
        <taxon>Sordariomycetidae</taxon>
        <taxon>Cephalothecales</taxon>
        <taxon>Cephalothecaceae</taxon>
        <taxon>Phialemonium</taxon>
    </lineage>
</organism>
<reference evidence="1" key="1">
    <citation type="submission" date="2023-06" db="EMBL/GenBank/DDBJ databases">
        <title>Genome-scale phylogeny and comparative genomics of the fungal order Sordariales.</title>
        <authorList>
            <consortium name="Lawrence Berkeley National Laboratory"/>
            <person name="Hensen N."/>
            <person name="Bonometti L."/>
            <person name="Westerberg I."/>
            <person name="Brannstrom I.O."/>
            <person name="Guillou S."/>
            <person name="Cros-Aarteil S."/>
            <person name="Calhoun S."/>
            <person name="Haridas S."/>
            <person name="Kuo A."/>
            <person name="Mondo S."/>
            <person name="Pangilinan J."/>
            <person name="Riley R."/>
            <person name="Labutti K."/>
            <person name="Andreopoulos B."/>
            <person name="Lipzen A."/>
            <person name="Chen C."/>
            <person name="Yanf M."/>
            <person name="Daum C."/>
            <person name="Ng V."/>
            <person name="Clum A."/>
            <person name="Steindorff A."/>
            <person name="Ohm R."/>
            <person name="Martin F."/>
            <person name="Silar P."/>
            <person name="Natvig D."/>
            <person name="Lalanne C."/>
            <person name="Gautier V."/>
            <person name="Ament-Velasquez S.L."/>
            <person name="Kruys A."/>
            <person name="Hutchinson M.I."/>
            <person name="Powell A.J."/>
            <person name="Barry K."/>
            <person name="Miller A.N."/>
            <person name="Grigoriev I.V."/>
            <person name="Debuchy R."/>
            <person name="Gladieux P."/>
            <person name="Thoren M.H."/>
            <person name="Johannesson H."/>
        </authorList>
    </citation>
    <scope>NUCLEOTIDE SEQUENCE</scope>
    <source>
        <strain evidence="1">8032-3</strain>
    </source>
</reference>
<protein>
    <submittedName>
        <fullName evidence="1">Uncharacterized protein</fullName>
    </submittedName>
</protein>
<gene>
    <name evidence="1" type="ORF">QBC33DRAFT_604725</name>
</gene>
<evidence type="ECO:0000313" key="2">
    <source>
        <dbReference type="Proteomes" id="UP001244011"/>
    </source>
</evidence>
<keyword evidence="2" id="KW-1185">Reference proteome</keyword>
<comment type="caution">
    <text evidence="1">The sequence shown here is derived from an EMBL/GenBank/DDBJ whole genome shotgun (WGS) entry which is preliminary data.</text>
</comment>
<sequence length="310" mass="35418">MVCQSLGQEDKLPAYLVRPSGSLDSLLAHRLNQPSFTASQPEDGETADPSNGCIAMVMGNAYEPGKTLVFDHIHRRDARSEGIEKYHPELLNCHEEYTDKIGQSMMAKVEILYGEKVQSRVLTNGLNFEVLPLWGEFEGVSLLLVFENSYRNKDLRFELWRIMLIAYHPQFMFYQSRNNDCATRQDKTMVAAARMVGNAVPLVDRYFADKIWLKCVPSTFRQREMRLLGQVLEKDHRMPAATVLEEDDDSLVVDQSKSETEGAWQAYFVKKPHSNDDLRKLIPLALDSLDTCTTEEDWKLPTDLPDPVLE</sequence>
<proteinExistence type="predicted"/>